<dbReference type="EMBL" id="RBAH01000036">
    <property type="protein sequence ID" value="RKN65720.1"/>
    <property type="molecule type" value="Genomic_DNA"/>
</dbReference>
<dbReference type="OrthoDB" id="1680946at2"/>
<sequence>MKINPGLRPFGKQIQLTDSPLAAPAPPKSFSDMLNQQNGKADAEQLTRMLQQIQLQGERLSKSMTVRELRAYKILVKQFLENTVRKGIGIKDTTGWDRRGRGKRYKLLDEIDRHLTQLADDLLETEEGKIELLGKVGEIRGLLINLFY</sequence>
<dbReference type="InterPro" id="IPR024042">
    <property type="entry name" value="TM1646-like_dom_sf"/>
</dbReference>
<comment type="caution">
    <text evidence="1">The sequence shown here is derived from an EMBL/GenBank/DDBJ whole genome shotgun (WGS) entry which is preliminary data.</text>
</comment>
<keyword evidence="2" id="KW-1185">Reference proteome</keyword>
<dbReference type="RefSeq" id="WP_120751338.1">
    <property type="nucleotide sequence ID" value="NZ_RBAH01000036.1"/>
</dbReference>
<dbReference type="Proteomes" id="UP000282311">
    <property type="component" value="Unassembled WGS sequence"/>
</dbReference>
<gene>
    <name evidence="1" type="ORF">D7M11_31905</name>
</gene>
<reference evidence="1 2" key="1">
    <citation type="journal article" date="2007" name="Int. J. Syst. Evol. Microbiol.">
        <title>Paenibacillus ginsengarvi sp. nov., isolated from soil from ginseng cultivation.</title>
        <authorList>
            <person name="Yoon M.H."/>
            <person name="Ten L.N."/>
            <person name="Im W.T."/>
        </authorList>
    </citation>
    <scope>NUCLEOTIDE SEQUENCE [LARGE SCALE GENOMIC DNA]</scope>
    <source>
        <strain evidence="1 2">KCTC 13059</strain>
    </source>
</reference>
<proteinExistence type="predicted"/>
<name>A0A3B0AZ79_9BACL</name>
<evidence type="ECO:0000313" key="1">
    <source>
        <dbReference type="EMBL" id="RKN65720.1"/>
    </source>
</evidence>
<dbReference type="Pfam" id="PF03885">
    <property type="entry name" value="DUF327"/>
    <property type="match status" value="1"/>
</dbReference>
<dbReference type="InterPro" id="IPR005585">
    <property type="entry name" value="DUF327"/>
</dbReference>
<dbReference type="Gene3D" id="1.20.120.490">
    <property type="entry name" value="Hypothetical protein TM1646-like domain"/>
    <property type="match status" value="1"/>
</dbReference>
<dbReference type="SUPFAM" id="SSF158397">
    <property type="entry name" value="TM1646-like"/>
    <property type="match status" value="1"/>
</dbReference>
<evidence type="ECO:0000313" key="2">
    <source>
        <dbReference type="Proteomes" id="UP000282311"/>
    </source>
</evidence>
<protein>
    <submittedName>
        <fullName evidence="1">DUF327 family protein</fullName>
    </submittedName>
</protein>
<organism evidence="1 2">
    <name type="scientific">Paenibacillus ginsengarvi</name>
    <dbReference type="NCBI Taxonomy" id="400777"/>
    <lineage>
        <taxon>Bacteria</taxon>
        <taxon>Bacillati</taxon>
        <taxon>Bacillota</taxon>
        <taxon>Bacilli</taxon>
        <taxon>Bacillales</taxon>
        <taxon>Paenibacillaceae</taxon>
        <taxon>Paenibacillus</taxon>
    </lineage>
</organism>
<accession>A0A3B0AZ79</accession>
<dbReference type="AlphaFoldDB" id="A0A3B0AZ79"/>